<protein>
    <submittedName>
        <fullName evidence="3">Extracellular solute-binding protein</fullName>
    </submittedName>
</protein>
<keyword evidence="1" id="KW-0175">Coiled coil</keyword>
<evidence type="ECO:0000256" key="2">
    <source>
        <dbReference type="SAM" id="SignalP"/>
    </source>
</evidence>
<feature type="chain" id="PRO_5038993013" evidence="2">
    <location>
        <begin position="21"/>
        <end position="444"/>
    </location>
</feature>
<comment type="caution">
    <text evidence="3">The sequence shown here is derived from an EMBL/GenBank/DDBJ whole genome shotgun (WGS) entry which is preliminary data.</text>
</comment>
<keyword evidence="4" id="KW-1185">Reference proteome</keyword>
<gene>
    <name evidence="3" type="ORF">D7M11_33540</name>
</gene>
<reference evidence="3 4" key="1">
    <citation type="journal article" date="2007" name="Int. J. Syst. Evol. Microbiol.">
        <title>Paenibacillus ginsengarvi sp. nov., isolated from soil from ginseng cultivation.</title>
        <authorList>
            <person name="Yoon M.H."/>
            <person name="Ten L.N."/>
            <person name="Im W.T."/>
        </authorList>
    </citation>
    <scope>NUCLEOTIDE SEQUENCE [LARGE SCALE GENOMIC DNA]</scope>
    <source>
        <strain evidence="3 4">KCTC 13059</strain>
    </source>
</reference>
<dbReference type="PROSITE" id="PS51257">
    <property type="entry name" value="PROKAR_LIPOPROTEIN"/>
    <property type="match status" value="1"/>
</dbReference>
<dbReference type="Proteomes" id="UP000282311">
    <property type="component" value="Unassembled WGS sequence"/>
</dbReference>
<evidence type="ECO:0000313" key="3">
    <source>
        <dbReference type="EMBL" id="RKN64573.1"/>
    </source>
</evidence>
<feature type="coiled-coil region" evidence="1">
    <location>
        <begin position="413"/>
        <end position="440"/>
    </location>
</feature>
<feature type="signal peptide" evidence="2">
    <location>
        <begin position="1"/>
        <end position="20"/>
    </location>
</feature>
<evidence type="ECO:0000256" key="1">
    <source>
        <dbReference type="SAM" id="Coils"/>
    </source>
</evidence>
<dbReference type="OrthoDB" id="9782846at2"/>
<accession>A0A3B0AW71</accession>
<organism evidence="3 4">
    <name type="scientific">Paenibacillus ginsengarvi</name>
    <dbReference type="NCBI Taxonomy" id="400777"/>
    <lineage>
        <taxon>Bacteria</taxon>
        <taxon>Bacillati</taxon>
        <taxon>Bacillota</taxon>
        <taxon>Bacilli</taxon>
        <taxon>Bacillales</taxon>
        <taxon>Paenibacillaceae</taxon>
        <taxon>Paenibacillus</taxon>
    </lineage>
</organism>
<dbReference type="SUPFAM" id="SSF53850">
    <property type="entry name" value="Periplasmic binding protein-like II"/>
    <property type="match status" value="1"/>
</dbReference>
<dbReference type="PANTHER" id="PTHR43649">
    <property type="entry name" value="ARABINOSE-BINDING PROTEIN-RELATED"/>
    <property type="match status" value="1"/>
</dbReference>
<evidence type="ECO:0000313" key="4">
    <source>
        <dbReference type="Proteomes" id="UP000282311"/>
    </source>
</evidence>
<keyword evidence="2" id="KW-0732">Signal</keyword>
<dbReference type="Gene3D" id="3.40.190.10">
    <property type="entry name" value="Periplasmic binding protein-like II"/>
    <property type="match status" value="1"/>
</dbReference>
<dbReference type="InterPro" id="IPR050490">
    <property type="entry name" value="Bact_solute-bd_prot1"/>
</dbReference>
<dbReference type="Pfam" id="PF01547">
    <property type="entry name" value="SBP_bac_1"/>
    <property type="match status" value="1"/>
</dbReference>
<sequence>MLKVWKQCFVLMIIASVTSACTSKEASKIGNKGVGGESAKDWSKEPMELVFFANNMETPEDINSRYGDPLRKKFPNLTFKYIQATKGNTLQDLIAAGDRFDIFFNAIGLFESQAFENGIQYDMTDLIKAHNIDLNVLEPMLVNEIKRASGGKTYMLPVQNNNFVLYYNKELFNKFGVPYPKDGMTWDDMVGLSIKMSRVDEGTNYFGYSHYSGLTLRLNSLSIPISESTGSGMPIINKDERWKTIYQKYFIEPFHSPVYEDHFKKSGNIPNLSNFSKGNLAMFLYLSSLMQLADPYLKDVDWDVAAMPTLKENPGVGTQANPIYMGITKMAGNKDGAMEVLKYFISNEYQVEMARQGIIPSLKDKDVKSQLGASVTGSAKGKNWGAVFYNNFAPSAPMGPYDIKLASIYEKYADTLTKGKADLNTVLRQAEEESVKYVNEQKSK</sequence>
<proteinExistence type="predicted"/>
<dbReference type="PANTHER" id="PTHR43649:SF12">
    <property type="entry name" value="DIACETYLCHITOBIOSE BINDING PROTEIN DASA"/>
    <property type="match status" value="1"/>
</dbReference>
<dbReference type="EMBL" id="RBAH01000041">
    <property type="protein sequence ID" value="RKN64573.1"/>
    <property type="molecule type" value="Genomic_DNA"/>
</dbReference>
<dbReference type="RefSeq" id="WP_120751641.1">
    <property type="nucleotide sequence ID" value="NZ_RBAH01000041.1"/>
</dbReference>
<name>A0A3B0AW71_9BACL</name>
<dbReference type="AlphaFoldDB" id="A0A3B0AW71"/>
<dbReference type="InterPro" id="IPR006059">
    <property type="entry name" value="SBP"/>
</dbReference>